<dbReference type="PANTHER" id="PTHR33620">
    <property type="entry name" value="UREASE ACCESSORY PROTEIN F"/>
    <property type="match status" value="1"/>
</dbReference>
<evidence type="ECO:0000256" key="3">
    <source>
        <dbReference type="HAMAP-Rule" id="MF_01385"/>
    </source>
</evidence>
<dbReference type="HAMAP" id="MF_01385">
    <property type="entry name" value="UreF"/>
    <property type="match status" value="1"/>
</dbReference>
<evidence type="ECO:0000313" key="4">
    <source>
        <dbReference type="EMBL" id="BCD97405.1"/>
    </source>
</evidence>
<proteinExistence type="inferred from homology"/>
<organism evidence="4 5">
    <name type="scientific">Marinagarivorans cellulosilyticus</name>
    <dbReference type="NCBI Taxonomy" id="2721545"/>
    <lineage>
        <taxon>Bacteria</taxon>
        <taxon>Pseudomonadati</taxon>
        <taxon>Pseudomonadota</taxon>
        <taxon>Gammaproteobacteria</taxon>
        <taxon>Cellvibrionales</taxon>
        <taxon>Cellvibrionaceae</taxon>
        <taxon>Marinagarivorans</taxon>
    </lineage>
</organism>
<dbReference type="RefSeq" id="WP_236986875.1">
    <property type="nucleotide sequence ID" value="NZ_AP023086.1"/>
</dbReference>
<protein>
    <recommendedName>
        <fullName evidence="3">Urease accessory protein UreF</fullName>
    </recommendedName>
</protein>
<dbReference type="Gene3D" id="1.10.4190.10">
    <property type="entry name" value="Urease accessory protein UreF"/>
    <property type="match status" value="1"/>
</dbReference>
<evidence type="ECO:0000256" key="1">
    <source>
        <dbReference type="ARBA" id="ARBA00022988"/>
    </source>
</evidence>
<dbReference type="InterPro" id="IPR002639">
    <property type="entry name" value="UreF"/>
</dbReference>
<dbReference type="GO" id="GO:0005737">
    <property type="term" value="C:cytoplasm"/>
    <property type="evidence" value="ECO:0007669"/>
    <property type="project" value="UniProtKB-SubCell"/>
</dbReference>
<comment type="similarity">
    <text evidence="3">Belongs to the UreF family.</text>
</comment>
<comment type="function">
    <text evidence="3">Required for maturation of urease via the functional incorporation of the urease nickel metallocenter.</text>
</comment>
<evidence type="ECO:0000313" key="5">
    <source>
        <dbReference type="Proteomes" id="UP001320119"/>
    </source>
</evidence>
<dbReference type="PANTHER" id="PTHR33620:SF1">
    <property type="entry name" value="UREASE ACCESSORY PROTEIN F"/>
    <property type="match status" value="1"/>
</dbReference>
<evidence type="ECO:0000256" key="2">
    <source>
        <dbReference type="ARBA" id="ARBA00023186"/>
    </source>
</evidence>
<accession>A0AAN1WGX8</accession>
<dbReference type="AlphaFoldDB" id="A0AAN1WGX8"/>
<dbReference type="KEGG" id="marq:MARGE09_P1606"/>
<dbReference type="GO" id="GO:0016151">
    <property type="term" value="F:nickel cation binding"/>
    <property type="evidence" value="ECO:0007669"/>
    <property type="project" value="UniProtKB-UniRule"/>
</dbReference>
<keyword evidence="2 3" id="KW-0143">Chaperone</keyword>
<reference evidence="4 5" key="1">
    <citation type="journal article" date="2022" name="IScience">
        <title>An ultrasensitive nanofiber-based assay for enzymatic hydrolysis and deep-sea microbial degradation of cellulose.</title>
        <authorList>
            <person name="Tsudome M."/>
            <person name="Tachioka M."/>
            <person name="Miyazaki M."/>
            <person name="Uchimura K."/>
            <person name="Tsuda M."/>
            <person name="Takaki Y."/>
            <person name="Deguchi S."/>
        </authorList>
    </citation>
    <scope>NUCLEOTIDE SEQUENCE [LARGE SCALE GENOMIC DNA]</scope>
    <source>
        <strain evidence="4 5">GE09</strain>
    </source>
</reference>
<dbReference type="InterPro" id="IPR038277">
    <property type="entry name" value="UreF_sf"/>
</dbReference>
<dbReference type="EMBL" id="AP023086">
    <property type="protein sequence ID" value="BCD97405.1"/>
    <property type="molecule type" value="Genomic_DNA"/>
</dbReference>
<sequence>MTIKLQSAEPVTHCSQSLLHLLHLSSPALPVGAYAYSQGLEYAIDHGKLTTVDSVADWLRGVLLHGLGSLDLPVLIRCYQAWGEKNYTTVNHWNYFLRACRETSELLLEDEQLGMALSRLLADLDFPSDAINALKEKPSFAVMFALAGNHWKIPIGDLLQSFAYSWLENQVAAATKIVPLGQTAAQKLLIQLLPAIPLAIAAAQDATDDNLGASLPGQVLASTLHEYQYSRLFRS</sequence>
<comment type="subunit">
    <text evidence="3">UreD, UreF and UreG form a complex that acts as a GTP-hydrolysis-dependent molecular chaperone, activating the urease apoprotein by helping to assemble the nickel containing metallocenter of UreC. The UreE protein probably delivers the nickel.</text>
</comment>
<name>A0AAN1WGX8_9GAMM</name>
<comment type="subcellular location">
    <subcellularLocation>
        <location evidence="3">Cytoplasm</location>
    </subcellularLocation>
</comment>
<keyword evidence="1 3" id="KW-0996">Nickel insertion</keyword>
<dbReference type="Proteomes" id="UP001320119">
    <property type="component" value="Chromosome"/>
</dbReference>
<keyword evidence="3" id="KW-0963">Cytoplasm</keyword>
<keyword evidence="5" id="KW-1185">Reference proteome</keyword>
<gene>
    <name evidence="3" type="primary">ureF</name>
    <name evidence="4" type="ORF">MARGE09_P1606</name>
</gene>
<dbReference type="Pfam" id="PF01730">
    <property type="entry name" value="UreF"/>
    <property type="match status" value="1"/>
</dbReference>
<dbReference type="PIRSF" id="PIRSF009467">
    <property type="entry name" value="Ureas_acces_UreF"/>
    <property type="match status" value="1"/>
</dbReference>